<dbReference type="SUPFAM" id="SSF47384">
    <property type="entry name" value="Homodimeric domain of signal transducing histidine kinase"/>
    <property type="match status" value="1"/>
</dbReference>
<dbReference type="EMBL" id="SNZH01000018">
    <property type="protein sequence ID" value="TDR38961.1"/>
    <property type="molecule type" value="Genomic_DNA"/>
</dbReference>
<dbReference type="SMART" id="SM00387">
    <property type="entry name" value="HATPase_c"/>
    <property type="match status" value="1"/>
</dbReference>
<dbReference type="PANTHER" id="PTHR43065">
    <property type="entry name" value="SENSOR HISTIDINE KINASE"/>
    <property type="match status" value="1"/>
</dbReference>
<evidence type="ECO:0000256" key="1">
    <source>
        <dbReference type="ARBA" id="ARBA00000085"/>
    </source>
</evidence>
<name>A0A4R6YNA6_9GAMM</name>
<dbReference type="EC" id="2.7.13.3" evidence="2"/>
<dbReference type="AlphaFoldDB" id="A0A4R6YNA6"/>
<reference evidence="6 7" key="1">
    <citation type="submission" date="2019-03" db="EMBL/GenBank/DDBJ databases">
        <title>Genomic Encyclopedia of Type Strains, Phase IV (KMG-IV): sequencing the most valuable type-strain genomes for metagenomic binning, comparative biology and taxonomic classification.</title>
        <authorList>
            <person name="Goeker M."/>
        </authorList>
    </citation>
    <scope>NUCLEOTIDE SEQUENCE [LARGE SCALE GENOMIC DNA]</scope>
    <source>
        <strain evidence="6 7">DSM 21667</strain>
    </source>
</reference>
<evidence type="ECO:0000256" key="4">
    <source>
        <dbReference type="SAM" id="Coils"/>
    </source>
</evidence>
<keyword evidence="3" id="KW-0597">Phosphoprotein</keyword>
<dbReference type="RefSeq" id="WP_133821174.1">
    <property type="nucleotide sequence ID" value="NZ_SNZH01000018.1"/>
</dbReference>
<dbReference type="Gene3D" id="3.30.565.10">
    <property type="entry name" value="Histidine kinase-like ATPase, C-terminal domain"/>
    <property type="match status" value="1"/>
</dbReference>
<protein>
    <recommendedName>
        <fullName evidence="2">histidine kinase</fullName>
        <ecNumber evidence="2">2.7.13.3</ecNumber>
    </recommendedName>
</protein>
<dbReference type="InterPro" id="IPR005467">
    <property type="entry name" value="His_kinase_dom"/>
</dbReference>
<dbReference type="InterPro" id="IPR004358">
    <property type="entry name" value="Sig_transdc_His_kin-like_C"/>
</dbReference>
<proteinExistence type="predicted"/>
<keyword evidence="4" id="KW-0175">Coiled coil</keyword>
<dbReference type="CDD" id="cd00082">
    <property type="entry name" value="HisKA"/>
    <property type="match status" value="1"/>
</dbReference>
<evidence type="ECO:0000256" key="2">
    <source>
        <dbReference type="ARBA" id="ARBA00012438"/>
    </source>
</evidence>
<feature type="domain" description="Histidine kinase" evidence="5">
    <location>
        <begin position="69"/>
        <end position="332"/>
    </location>
</feature>
<comment type="caution">
    <text evidence="6">The sequence shown here is derived from an EMBL/GenBank/DDBJ whole genome shotgun (WGS) entry which is preliminary data.</text>
</comment>
<comment type="catalytic activity">
    <reaction evidence="1">
        <text>ATP + protein L-histidine = ADP + protein N-phospho-L-histidine.</text>
        <dbReference type="EC" id="2.7.13.3"/>
    </reaction>
</comment>
<evidence type="ECO:0000256" key="3">
    <source>
        <dbReference type="ARBA" id="ARBA00022553"/>
    </source>
</evidence>
<organism evidence="6 7">
    <name type="scientific">Tahibacter aquaticus</name>
    <dbReference type="NCBI Taxonomy" id="520092"/>
    <lineage>
        <taxon>Bacteria</taxon>
        <taxon>Pseudomonadati</taxon>
        <taxon>Pseudomonadota</taxon>
        <taxon>Gammaproteobacteria</taxon>
        <taxon>Lysobacterales</taxon>
        <taxon>Rhodanobacteraceae</taxon>
        <taxon>Tahibacter</taxon>
    </lineage>
</organism>
<dbReference type="Gene3D" id="1.10.287.130">
    <property type="match status" value="1"/>
</dbReference>
<dbReference type="PANTHER" id="PTHR43065:SF50">
    <property type="entry name" value="HISTIDINE KINASE"/>
    <property type="match status" value="1"/>
</dbReference>
<feature type="coiled-coil region" evidence="4">
    <location>
        <begin position="23"/>
        <end position="50"/>
    </location>
</feature>
<dbReference type="InterPro" id="IPR003594">
    <property type="entry name" value="HATPase_dom"/>
</dbReference>
<dbReference type="Pfam" id="PF02518">
    <property type="entry name" value="HATPase_c"/>
    <property type="match status" value="1"/>
</dbReference>
<keyword evidence="7" id="KW-1185">Reference proteome</keyword>
<accession>A0A4R6YNA6</accession>
<evidence type="ECO:0000259" key="5">
    <source>
        <dbReference type="PROSITE" id="PS50109"/>
    </source>
</evidence>
<dbReference type="PROSITE" id="PS50109">
    <property type="entry name" value="HIS_KIN"/>
    <property type="match status" value="1"/>
</dbReference>
<dbReference type="InterPro" id="IPR036097">
    <property type="entry name" value="HisK_dim/P_sf"/>
</dbReference>
<dbReference type="Proteomes" id="UP000295293">
    <property type="component" value="Unassembled WGS sequence"/>
</dbReference>
<evidence type="ECO:0000313" key="7">
    <source>
        <dbReference type="Proteomes" id="UP000295293"/>
    </source>
</evidence>
<dbReference type="GO" id="GO:0000155">
    <property type="term" value="F:phosphorelay sensor kinase activity"/>
    <property type="evidence" value="ECO:0007669"/>
    <property type="project" value="InterPro"/>
</dbReference>
<dbReference type="SUPFAM" id="SSF55874">
    <property type="entry name" value="ATPase domain of HSP90 chaperone/DNA topoisomerase II/histidine kinase"/>
    <property type="match status" value="1"/>
</dbReference>
<dbReference type="SMART" id="SM00388">
    <property type="entry name" value="HisKA"/>
    <property type="match status" value="1"/>
</dbReference>
<evidence type="ECO:0000313" key="6">
    <source>
        <dbReference type="EMBL" id="TDR38961.1"/>
    </source>
</evidence>
<dbReference type="Pfam" id="PF00512">
    <property type="entry name" value="HisKA"/>
    <property type="match status" value="1"/>
</dbReference>
<dbReference type="InterPro" id="IPR036890">
    <property type="entry name" value="HATPase_C_sf"/>
</dbReference>
<sequence>MTAVLAILVLVLAAAAGALFWRLRQAEAAKTRLAAEHQQTEVELKQLQSSQAQVIHTTKLASLGQMVAGVAHELNTPLGFVKSNVEVIADLLDDYRKLVKDYDIAVQYCQQPVDLMFGADKESLDKLVKHVEESRRKLFEARRAVEKSPLLTEAKELLADSADGITQLAALVQNLKGFARVDRDGMDLMDVNEGVESALMIAAHQLRDRIKIVRKLDSVPRVRGMPSQLNQVFLNLITNAAQAMEEEGTLTVATRAGDGNVEIAFADTGCGIPDDVLPKIFDPFFTTKAPGEGTGLGLSIVHKIVKSHGGSIKVRTTPNRGSEFTVMLPAENTARPTLH</sequence>
<gene>
    <name evidence="6" type="ORF">DFR29_118104</name>
</gene>
<dbReference type="PRINTS" id="PR00344">
    <property type="entry name" value="BCTRLSENSOR"/>
</dbReference>
<dbReference type="OrthoDB" id="1931120at2"/>
<dbReference type="InterPro" id="IPR003661">
    <property type="entry name" value="HisK_dim/P_dom"/>
</dbReference>